<evidence type="ECO:0000256" key="1">
    <source>
        <dbReference type="SAM" id="MobiDB-lite"/>
    </source>
</evidence>
<organism evidence="2 3">
    <name type="scientific">Parazoarcus communis</name>
    <dbReference type="NCBI Taxonomy" id="41977"/>
    <lineage>
        <taxon>Bacteria</taxon>
        <taxon>Pseudomonadati</taxon>
        <taxon>Pseudomonadota</taxon>
        <taxon>Betaproteobacteria</taxon>
        <taxon>Rhodocyclales</taxon>
        <taxon>Zoogloeaceae</taxon>
        <taxon>Parazoarcus</taxon>
    </lineage>
</organism>
<evidence type="ECO:0000313" key="3">
    <source>
        <dbReference type="Proteomes" id="UP000244930"/>
    </source>
</evidence>
<dbReference type="EMBL" id="CP022187">
    <property type="protein sequence ID" value="AWI75746.1"/>
    <property type="molecule type" value="Genomic_DNA"/>
</dbReference>
<feature type="region of interest" description="Disordered" evidence="1">
    <location>
        <begin position="58"/>
        <end position="79"/>
    </location>
</feature>
<accession>A0A2U8GRX3</accession>
<proteinExistence type="predicted"/>
<protein>
    <recommendedName>
        <fullName evidence="4">DUF1840 domain-containing protein</fullName>
    </recommendedName>
</protein>
<dbReference type="Pfam" id="PF08895">
    <property type="entry name" value="DUF1840"/>
    <property type="match status" value="1"/>
</dbReference>
<dbReference type="KEGG" id="acom:CEW83_11415"/>
<keyword evidence="3" id="KW-1185">Reference proteome</keyword>
<sequence length="105" mass="11310">MLIIFKSAASGNVITLEQNGKELLEVLGKDQDAQQGIITVEQLPDAISRVRQAIDADVAAHAGQPPVDDTEQTPDGDISFHQRGLPLLELLEQSLAERAPVTWGV</sequence>
<gene>
    <name evidence="2" type="ORF">CEW83_11415</name>
</gene>
<dbReference type="RefSeq" id="WP_108949451.1">
    <property type="nucleotide sequence ID" value="NZ_CP022187.1"/>
</dbReference>
<dbReference type="AlphaFoldDB" id="A0A2U8GRX3"/>
<name>A0A2U8GRX3_9RHOO</name>
<reference evidence="2 3" key="1">
    <citation type="submission" date="2017-06" db="EMBL/GenBank/DDBJ databases">
        <title>Azoarcus.</title>
        <authorList>
            <person name="Woo J.-H."/>
            <person name="Kim H.-S."/>
        </authorList>
    </citation>
    <scope>NUCLEOTIDE SEQUENCE [LARGE SCALE GENOMIC DNA]</scope>
    <source>
        <strain evidence="2 3">TSPY31</strain>
    </source>
</reference>
<dbReference type="Proteomes" id="UP000244930">
    <property type="component" value="Chromosome"/>
</dbReference>
<evidence type="ECO:0008006" key="4">
    <source>
        <dbReference type="Google" id="ProtNLM"/>
    </source>
</evidence>
<dbReference type="InterPro" id="IPR014991">
    <property type="entry name" value="DUF1840"/>
</dbReference>
<evidence type="ECO:0000313" key="2">
    <source>
        <dbReference type="EMBL" id="AWI75746.1"/>
    </source>
</evidence>